<proteinExistence type="predicted"/>
<reference evidence="1 2" key="1">
    <citation type="submission" date="2019-08" db="EMBL/GenBank/DDBJ databases">
        <authorList>
            <person name="Alioto T."/>
            <person name="Alioto T."/>
            <person name="Gomez Garrido J."/>
        </authorList>
    </citation>
    <scope>NUCLEOTIDE SEQUENCE [LARGE SCALE GENOMIC DNA]</scope>
</reference>
<protein>
    <submittedName>
        <fullName evidence="1">Retrotransposon, Pao</fullName>
    </submittedName>
</protein>
<accession>A0A5E4M8W0</accession>
<dbReference type="InterPro" id="IPR008042">
    <property type="entry name" value="Retrotrans_Pao"/>
</dbReference>
<organism evidence="1 2">
    <name type="scientific">Cinara cedri</name>
    <dbReference type="NCBI Taxonomy" id="506608"/>
    <lineage>
        <taxon>Eukaryota</taxon>
        <taxon>Metazoa</taxon>
        <taxon>Ecdysozoa</taxon>
        <taxon>Arthropoda</taxon>
        <taxon>Hexapoda</taxon>
        <taxon>Insecta</taxon>
        <taxon>Pterygota</taxon>
        <taxon>Neoptera</taxon>
        <taxon>Paraneoptera</taxon>
        <taxon>Hemiptera</taxon>
        <taxon>Sternorrhyncha</taxon>
        <taxon>Aphidomorpha</taxon>
        <taxon>Aphidoidea</taxon>
        <taxon>Aphididae</taxon>
        <taxon>Lachninae</taxon>
        <taxon>Cinara</taxon>
    </lineage>
</organism>
<dbReference type="EMBL" id="CABPRJ010000021">
    <property type="protein sequence ID" value="VVC25821.1"/>
    <property type="molecule type" value="Genomic_DNA"/>
</dbReference>
<evidence type="ECO:0000313" key="2">
    <source>
        <dbReference type="Proteomes" id="UP000325440"/>
    </source>
</evidence>
<dbReference type="OrthoDB" id="6615426at2759"/>
<evidence type="ECO:0000313" key="1">
    <source>
        <dbReference type="EMBL" id="VVC25821.1"/>
    </source>
</evidence>
<dbReference type="Pfam" id="PF05380">
    <property type="entry name" value="Peptidase_A17"/>
    <property type="match status" value="1"/>
</dbReference>
<sequence>MSFNYLNTFELPQHIMNSSENGVFLLHGFSDSSKKAYTAVVYIVSTQEHSTLMLLTAKTRVTLIKKMTIPRGIQDTKLDAINCLAIHFICDRRCLKRFERPRAYN</sequence>
<name>A0A5E4M8W0_9HEMI</name>
<keyword evidence="2" id="KW-1185">Reference proteome</keyword>
<dbReference type="AlphaFoldDB" id="A0A5E4M8W0"/>
<dbReference type="Proteomes" id="UP000325440">
    <property type="component" value="Unassembled WGS sequence"/>
</dbReference>
<gene>
    <name evidence="1" type="ORF">CINCED_3A005591</name>
</gene>